<dbReference type="EMBL" id="BDSP01000251">
    <property type="protein sequence ID" value="GAX26761.1"/>
    <property type="molecule type" value="Genomic_DNA"/>
</dbReference>
<dbReference type="Proteomes" id="UP000198406">
    <property type="component" value="Unassembled WGS sequence"/>
</dbReference>
<keyword evidence="2" id="KW-1185">Reference proteome</keyword>
<name>A0A1Z5KL57_FISSO</name>
<dbReference type="InParanoid" id="A0A1Z5KL57"/>
<accession>A0A1Z5KL57</accession>
<protein>
    <submittedName>
        <fullName evidence="1">Uncharacterized protein</fullName>
    </submittedName>
</protein>
<gene>
    <name evidence="1" type="ORF">FisN_2Hh289</name>
</gene>
<dbReference type="OrthoDB" id="44769at2759"/>
<organism evidence="1 2">
    <name type="scientific">Fistulifera solaris</name>
    <name type="common">Oleaginous diatom</name>
    <dbReference type="NCBI Taxonomy" id="1519565"/>
    <lineage>
        <taxon>Eukaryota</taxon>
        <taxon>Sar</taxon>
        <taxon>Stramenopiles</taxon>
        <taxon>Ochrophyta</taxon>
        <taxon>Bacillariophyta</taxon>
        <taxon>Bacillariophyceae</taxon>
        <taxon>Bacillariophycidae</taxon>
        <taxon>Naviculales</taxon>
        <taxon>Naviculaceae</taxon>
        <taxon>Fistulifera</taxon>
    </lineage>
</organism>
<comment type="caution">
    <text evidence="1">The sequence shown here is derived from an EMBL/GenBank/DDBJ whole genome shotgun (WGS) entry which is preliminary data.</text>
</comment>
<dbReference type="AlphaFoldDB" id="A0A1Z5KL57"/>
<proteinExistence type="predicted"/>
<reference evidence="1 2" key="1">
    <citation type="journal article" date="2015" name="Plant Cell">
        <title>Oil accumulation by the oleaginous diatom Fistulifera solaris as revealed by the genome and transcriptome.</title>
        <authorList>
            <person name="Tanaka T."/>
            <person name="Maeda Y."/>
            <person name="Veluchamy A."/>
            <person name="Tanaka M."/>
            <person name="Abida H."/>
            <person name="Marechal E."/>
            <person name="Bowler C."/>
            <person name="Muto M."/>
            <person name="Sunaga Y."/>
            <person name="Tanaka M."/>
            <person name="Yoshino T."/>
            <person name="Taniguchi T."/>
            <person name="Fukuda Y."/>
            <person name="Nemoto M."/>
            <person name="Matsumoto M."/>
            <person name="Wong P.S."/>
            <person name="Aburatani S."/>
            <person name="Fujibuchi W."/>
        </authorList>
    </citation>
    <scope>NUCLEOTIDE SEQUENCE [LARGE SCALE GENOMIC DNA]</scope>
    <source>
        <strain evidence="1 2">JPCC DA0580</strain>
    </source>
</reference>
<evidence type="ECO:0000313" key="1">
    <source>
        <dbReference type="EMBL" id="GAX26761.1"/>
    </source>
</evidence>
<sequence>MQTHLDHGRSSHSFASSNVTISNDQQLMVSFVQPSASYQIDTADLWESLETLPEWMKNYFRWHKEARQSLLHNDNNQRLMIVSCLPKYIKCGGLADRLMTLPFLVRVAAQSERVLLFQWGRPAPLEEFLLPPVGGVDWRLPPDWKGNGGERVTVQDEILMFASNHSIPSFRVKFQAHDHGQVYYDSTLLPDEPTFAQVFAECWRVFFTPAPPIAKRIQTYMNNNGLEVGKYPSTHLRALYNVEDRDPRFLEQLTRHAVNCSLQFVDPEYPYLFFASDASYAQQVAGEYGTRHGHHVISPQHEQNPLHLDKAKQWRSRSPSEYYDTFVDLYVLSLGNCVSYGMGGYGKLASYMSQNASCALQHMTAISLSECRLTNTYTRTRNTGSHVRTNGIIFSPPMRGLVSEEDGALQLSSASAEFIHPKLQAIASTQIWNESTQLPQWMKSYFNWHAEQRQRLSPENWNETRYIIMTCMESDEKCGGTSDRLRLLPAMVRVAANTNRLLLIHWERPALLTEFLVPPIGGINWVVPDWFHDTLKANADRIHTLDRLVAYSQSNRTVIMSRIQISDHGSKYYKAEALQSGEPEDALRQHYRDCWRSFFTPAPKVARQIESEMKRFELIPYEYSSVHLRAQYGLEEHGRDPAKVFNWTINSLNCISHLRPGGPFFFASDSAYAREVAMEYGKSRNTPVATRLHDKDPLHMDLKPTQPTSPSDYYAVFVDLYIISMGECLAYNMGGFGKWGLLLSGRNFTCTVRHWTAGVPKAAADKNGCTWLDGPTERQPSNKTLDLPLFLPLMDIL</sequence>
<evidence type="ECO:0000313" key="2">
    <source>
        <dbReference type="Proteomes" id="UP000198406"/>
    </source>
</evidence>